<accession>A0A1L3SVQ6</accession>
<gene>
    <name evidence="2" type="ORF">BSQ44_20410</name>
</gene>
<protein>
    <submittedName>
        <fullName evidence="2">Uncharacterized protein</fullName>
    </submittedName>
</protein>
<evidence type="ECO:0000313" key="2">
    <source>
        <dbReference type="EMBL" id="APH73468.1"/>
    </source>
</evidence>
<evidence type="ECO:0000256" key="1">
    <source>
        <dbReference type="SAM" id="MobiDB-lite"/>
    </source>
</evidence>
<name>A0A1L3SVQ6_9HYPH</name>
<keyword evidence="3" id="KW-1185">Reference proteome</keyword>
<dbReference type="EMBL" id="CP018171">
    <property type="protein sequence ID" value="APH73468.1"/>
    <property type="molecule type" value="Genomic_DNA"/>
</dbReference>
<dbReference type="KEGG" id="meso:BSQ44_20410"/>
<feature type="compositionally biased region" description="Polar residues" evidence="1">
    <location>
        <begin position="27"/>
        <end position="38"/>
    </location>
</feature>
<dbReference type="RefSeq" id="WP_072606935.1">
    <property type="nucleotide sequence ID" value="NZ_CP018171.1"/>
</dbReference>
<organism evidence="2 3">
    <name type="scientific">Aquibium oceanicum</name>
    <dbReference type="NCBI Taxonomy" id="1670800"/>
    <lineage>
        <taxon>Bacteria</taxon>
        <taxon>Pseudomonadati</taxon>
        <taxon>Pseudomonadota</taxon>
        <taxon>Alphaproteobacteria</taxon>
        <taxon>Hyphomicrobiales</taxon>
        <taxon>Phyllobacteriaceae</taxon>
        <taxon>Aquibium</taxon>
    </lineage>
</organism>
<feature type="region of interest" description="Disordered" evidence="1">
    <location>
        <begin position="1"/>
        <end position="94"/>
    </location>
</feature>
<dbReference type="Proteomes" id="UP000182840">
    <property type="component" value="Chromosome"/>
</dbReference>
<dbReference type="AlphaFoldDB" id="A0A1L3SVQ6"/>
<evidence type="ECO:0000313" key="3">
    <source>
        <dbReference type="Proteomes" id="UP000182840"/>
    </source>
</evidence>
<sequence length="156" mass="15870">MADPNAFSDAMGAQSNQAANDDGGSEGTSPTVTATWSVPTAGLGPEDVGGLPVEPEDQLSGLPFEESDELSGLPVEPKDEISGLPFEPEDGLSGLPVEAEAPVAEGPVVRDRWVSEATAASSGQGVFTGDMAFETMSSLLGRYAASPAVPYQAATK</sequence>
<proteinExistence type="predicted"/>
<reference evidence="3" key="1">
    <citation type="submission" date="2016-11" db="EMBL/GenBank/DDBJ databases">
        <title>Mesorhizobium oceanicum sp. nov., isolated from deep seawater in South China Sea.</title>
        <authorList>
            <person name="Fu G.-Y."/>
        </authorList>
    </citation>
    <scope>NUCLEOTIDE SEQUENCE [LARGE SCALE GENOMIC DNA]</scope>
    <source>
        <strain evidence="3">B7</strain>
    </source>
</reference>